<feature type="domain" description="DNA methylase N-4/N-6" evidence="3">
    <location>
        <begin position="32"/>
        <end position="82"/>
    </location>
</feature>
<dbReference type="InterPro" id="IPR002941">
    <property type="entry name" value="DNA_methylase_N4/N6"/>
</dbReference>
<dbReference type="GO" id="GO:0032259">
    <property type="term" value="P:methylation"/>
    <property type="evidence" value="ECO:0007669"/>
    <property type="project" value="UniProtKB-KW"/>
</dbReference>
<evidence type="ECO:0000313" key="4">
    <source>
        <dbReference type="EMBL" id="QNJ55479.1"/>
    </source>
</evidence>
<reference evidence="4 5" key="1">
    <citation type="submission" date="2020-06" db="EMBL/GenBank/DDBJ databases">
        <authorList>
            <person name="Harms R.C."/>
            <person name="Peters T.J."/>
            <person name="Caliman L.A."/>
            <person name="Cobb H.A."/>
            <person name="Perera R.I."/>
            <person name="Repa T.A."/>
            <person name="Saffaf H."/>
            <person name="Stevens T.L."/>
            <person name="Terry B.R."/>
            <person name="Molloy S.D."/>
            <person name="Garlena R.A."/>
            <person name="Russell D.A."/>
            <person name="Pope W.H."/>
            <person name="Jacobs-Sera D."/>
            <person name="Hatfull G.F."/>
        </authorList>
    </citation>
    <scope>NUCLEOTIDE SEQUENCE [LARGE SCALE GENOMIC DNA]</scope>
</reference>
<dbReference type="PRINTS" id="PR00508">
    <property type="entry name" value="S21N4MTFRASE"/>
</dbReference>
<organism evidence="4 5">
    <name type="scientific">Gordonia phage Paries</name>
    <dbReference type="NCBI Taxonomy" id="2762413"/>
    <lineage>
        <taxon>Viruses</taxon>
        <taxon>Duplodnaviria</taxon>
        <taxon>Heunggongvirae</taxon>
        <taxon>Uroviricota</taxon>
        <taxon>Caudoviricetes</taxon>
        <taxon>Stackebrandtviridae</taxon>
        <taxon>Schenleyvirinae</taxon>
        <taxon>Vividuovirus</taxon>
        <taxon>Vividuovirus paries</taxon>
    </lineage>
</organism>
<proteinExistence type="predicted"/>
<evidence type="ECO:0000256" key="2">
    <source>
        <dbReference type="ARBA" id="ARBA00022679"/>
    </source>
</evidence>
<dbReference type="GO" id="GO:0008170">
    <property type="term" value="F:N-methyltransferase activity"/>
    <property type="evidence" value="ECO:0007669"/>
    <property type="project" value="InterPro"/>
</dbReference>
<dbReference type="Proteomes" id="UP000515837">
    <property type="component" value="Segment"/>
</dbReference>
<dbReference type="InterPro" id="IPR029063">
    <property type="entry name" value="SAM-dependent_MTases_sf"/>
</dbReference>
<evidence type="ECO:0000313" key="5">
    <source>
        <dbReference type="Proteomes" id="UP000515837"/>
    </source>
</evidence>
<dbReference type="KEGG" id="vg:65127812"/>
<dbReference type="Gene3D" id="3.40.50.150">
    <property type="entry name" value="Vaccinia Virus protein VP39"/>
    <property type="match status" value="1"/>
</dbReference>
<dbReference type="GO" id="GO:0003677">
    <property type="term" value="F:DNA binding"/>
    <property type="evidence" value="ECO:0007669"/>
    <property type="project" value="InterPro"/>
</dbReference>
<keyword evidence="1 4" id="KW-0489">Methyltransferase</keyword>
<dbReference type="GeneID" id="65127812"/>
<dbReference type="EMBL" id="MT639640">
    <property type="protein sequence ID" value="QNJ55479.1"/>
    <property type="molecule type" value="Genomic_DNA"/>
</dbReference>
<keyword evidence="2" id="KW-0808">Transferase</keyword>
<dbReference type="Pfam" id="PF01555">
    <property type="entry name" value="N6_N4_Mtase"/>
    <property type="match status" value="1"/>
</dbReference>
<sequence>MKIVELTAVSAFGTEYGRIAIPLDKITAVVHEALLARLIAKCPPGVIADPFAGSGSTLIAAQEANRRAIGVELEERYCEVIAKRLSNQTMALDFGGVS</sequence>
<name>A0A7G8LE07_9CAUD</name>
<dbReference type="RefSeq" id="YP_010109530.1">
    <property type="nucleotide sequence ID" value="NC_055859.1"/>
</dbReference>
<protein>
    <submittedName>
        <fullName evidence="4">Methyltransferase</fullName>
    </submittedName>
</protein>
<evidence type="ECO:0000256" key="1">
    <source>
        <dbReference type="ARBA" id="ARBA00022603"/>
    </source>
</evidence>
<accession>A0A7G8LE07</accession>
<gene>
    <name evidence="4" type="primary">76</name>
    <name evidence="4" type="ORF">SEA_PARIES_76</name>
</gene>
<dbReference type="SUPFAM" id="SSF53335">
    <property type="entry name" value="S-adenosyl-L-methionine-dependent methyltransferases"/>
    <property type="match status" value="1"/>
</dbReference>
<keyword evidence="5" id="KW-1185">Reference proteome</keyword>
<dbReference type="InterPro" id="IPR001091">
    <property type="entry name" value="RM_Methyltransferase"/>
</dbReference>
<evidence type="ECO:0000259" key="3">
    <source>
        <dbReference type="Pfam" id="PF01555"/>
    </source>
</evidence>